<organism evidence="1 2">
    <name type="scientific">Onishia taeanensis</name>
    <dbReference type="NCBI Taxonomy" id="284577"/>
    <lineage>
        <taxon>Bacteria</taxon>
        <taxon>Pseudomonadati</taxon>
        <taxon>Pseudomonadota</taxon>
        <taxon>Gammaproteobacteria</taxon>
        <taxon>Oceanospirillales</taxon>
        <taxon>Halomonadaceae</taxon>
        <taxon>Onishia</taxon>
    </lineage>
</organism>
<sequence length="29" mass="3067">MTDQRLMSMGKACSLALGEAIAAKNTQLL</sequence>
<dbReference type="AlphaFoldDB" id="A0A1G7SQL6"/>
<evidence type="ECO:0000313" key="1">
    <source>
        <dbReference type="EMBL" id="SDG25094.1"/>
    </source>
</evidence>
<accession>A0A1G7SQL6</accession>
<gene>
    <name evidence="1" type="ORF">SAMN05216571_10776</name>
</gene>
<protein>
    <submittedName>
        <fullName evidence="1">Uncharacterized protein</fullName>
    </submittedName>
</protein>
<reference evidence="1 2" key="1">
    <citation type="submission" date="2016-10" db="EMBL/GenBank/DDBJ databases">
        <authorList>
            <person name="de Groot N.N."/>
        </authorList>
    </citation>
    <scope>NUCLEOTIDE SEQUENCE [LARGE SCALE GENOMIC DNA]</scope>
    <source>
        <strain evidence="1 2">BH539</strain>
    </source>
</reference>
<proteinExistence type="predicted"/>
<dbReference type="Proteomes" id="UP000198641">
    <property type="component" value="Unassembled WGS sequence"/>
</dbReference>
<evidence type="ECO:0000313" key="2">
    <source>
        <dbReference type="Proteomes" id="UP000198641"/>
    </source>
</evidence>
<dbReference type="STRING" id="284577.SAMN05216571_10776"/>
<keyword evidence="2" id="KW-1185">Reference proteome</keyword>
<dbReference type="EMBL" id="FNCI01000007">
    <property type="protein sequence ID" value="SDG25094.1"/>
    <property type="molecule type" value="Genomic_DNA"/>
</dbReference>
<name>A0A1G7SQL6_9GAMM</name>